<comment type="caution">
    <text evidence="4">The sequence shown here is derived from an EMBL/GenBank/DDBJ whole genome shotgun (WGS) entry which is preliminary data.</text>
</comment>
<evidence type="ECO:0000313" key="4">
    <source>
        <dbReference type="EMBL" id="MCV2368405.1"/>
    </source>
</evidence>
<dbReference type="Pfam" id="PF00497">
    <property type="entry name" value="SBP_bac_3"/>
    <property type="match status" value="1"/>
</dbReference>
<keyword evidence="1 2" id="KW-0732">Signal</keyword>
<accession>A0ABT2YEC5</accession>
<dbReference type="InterPro" id="IPR001638">
    <property type="entry name" value="Solute-binding_3/MltF_N"/>
</dbReference>
<feature type="chain" id="PRO_5047136515" evidence="2">
    <location>
        <begin position="21"/>
        <end position="263"/>
    </location>
</feature>
<protein>
    <submittedName>
        <fullName evidence="4">Transporter substrate-binding domain-containing protein</fullName>
    </submittedName>
</protein>
<dbReference type="PANTHER" id="PTHR35936">
    <property type="entry name" value="MEMBRANE-BOUND LYTIC MUREIN TRANSGLYCOSYLASE F"/>
    <property type="match status" value="1"/>
</dbReference>
<proteinExistence type="predicted"/>
<evidence type="ECO:0000256" key="2">
    <source>
        <dbReference type="SAM" id="SignalP"/>
    </source>
</evidence>
<dbReference type="Proteomes" id="UP001209701">
    <property type="component" value="Unassembled WGS sequence"/>
</dbReference>
<feature type="signal peptide" evidence="2">
    <location>
        <begin position="1"/>
        <end position="20"/>
    </location>
</feature>
<reference evidence="4 5" key="1">
    <citation type="submission" date="2021-11" db="EMBL/GenBank/DDBJ databases">
        <authorList>
            <person name="Liang Q."/>
            <person name="Mou H."/>
            <person name="Liu Z."/>
        </authorList>
    </citation>
    <scope>NUCLEOTIDE SEQUENCE [LARGE SCALE GENOMIC DNA]</scope>
    <source>
        <strain evidence="4 5">CHU3</strain>
    </source>
</reference>
<dbReference type="PANTHER" id="PTHR35936:SF25">
    <property type="entry name" value="ABC TRANSPORTER SUBSTRATE-BINDING PROTEIN"/>
    <property type="match status" value="1"/>
</dbReference>
<sequence>MATLLRTVCSLLFLSAAASASGADPVRIATGELPPYATESRPDQGIALAIVRRAFELGGHKVEFHFQPWSRAQMETKAGLWDASAHWGASAERRRDFLLSDNILTEQWVIVHRKSTPLQWTQLSDLRPYTLGYIADYTYTPEFWALIRSKELRSDKTPNDLIGLRKMKLARIDAMPMERNVACDLLKRNFTTAEADEFAAHPRLLTDAFTTHLILPPQRPRSAGLLADFNRGLKALRDSGEHARLLQTVQCPPTWANSAPAAR</sequence>
<evidence type="ECO:0000256" key="1">
    <source>
        <dbReference type="ARBA" id="ARBA00022729"/>
    </source>
</evidence>
<evidence type="ECO:0000313" key="5">
    <source>
        <dbReference type="Proteomes" id="UP001209701"/>
    </source>
</evidence>
<evidence type="ECO:0000259" key="3">
    <source>
        <dbReference type="Pfam" id="PF00497"/>
    </source>
</evidence>
<feature type="domain" description="Solute-binding protein family 3/N-terminal" evidence="3">
    <location>
        <begin position="32"/>
        <end position="247"/>
    </location>
</feature>
<dbReference type="RefSeq" id="WP_263571006.1">
    <property type="nucleotide sequence ID" value="NZ_JAJIRN010000004.1"/>
</dbReference>
<dbReference type="Gene3D" id="3.40.190.10">
    <property type="entry name" value="Periplasmic binding protein-like II"/>
    <property type="match status" value="2"/>
</dbReference>
<dbReference type="EMBL" id="JAJIRN010000004">
    <property type="protein sequence ID" value="MCV2368405.1"/>
    <property type="molecule type" value="Genomic_DNA"/>
</dbReference>
<keyword evidence="5" id="KW-1185">Reference proteome</keyword>
<name>A0ABT2YEC5_9BURK</name>
<gene>
    <name evidence="4" type="ORF">LNV07_09890</name>
</gene>
<organism evidence="4 5">
    <name type="scientific">Roseateles oligotrophus</name>
    <dbReference type="NCBI Taxonomy" id="1769250"/>
    <lineage>
        <taxon>Bacteria</taxon>
        <taxon>Pseudomonadati</taxon>
        <taxon>Pseudomonadota</taxon>
        <taxon>Betaproteobacteria</taxon>
        <taxon>Burkholderiales</taxon>
        <taxon>Sphaerotilaceae</taxon>
        <taxon>Roseateles</taxon>
    </lineage>
</organism>
<dbReference type="SUPFAM" id="SSF53850">
    <property type="entry name" value="Periplasmic binding protein-like II"/>
    <property type="match status" value="1"/>
</dbReference>